<dbReference type="RefSeq" id="WP_380690842.1">
    <property type="nucleotide sequence ID" value="NZ_JBHRSS010000008.1"/>
</dbReference>
<accession>A0ABV7EUQ4</accession>
<dbReference type="Pfam" id="PF09278">
    <property type="entry name" value="MerR-DNA-bind"/>
    <property type="match status" value="1"/>
</dbReference>
<dbReference type="PANTHER" id="PTHR30204:SF69">
    <property type="entry name" value="MERR-FAMILY TRANSCRIPTIONAL REGULATOR"/>
    <property type="match status" value="1"/>
</dbReference>
<keyword evidence="3 7" id="KW-0238">DNA-binding</keyword>
<evidence type="ECO:0000256" key="4">
    <source>
        <dbReference type="ARBA" id="ARBA00023163"/>
    </source>
</evidence>
<sequence>MSVDTLRYYEKIGLLPLIRRDSGGRRRYERGDVSRLRFIQRAQRCNFSLDEIRQLFEFKGCRDIARPEVAQLTEQKLQEIRHRMADLDQLQQELERLLKLCRGSGQGCPIIDGLDTPD</sequence>
<dbReference type="Gene3D" id="1.10.1660.10">
    <property type="match status" value="1"/>
</dbReference>
<evidence type="ECO:0000256" key="3">
    <source>
        <dbReference type="ARBA" id="ARBA00023125"/>
    </source>
</evidence>
<keyword evidence="2" id="KW-0805">Transcription regulation</keyword>
<comment type="caution">
    <text evidence="7">The sequence shown here is derived from an EMBL/GenBank/DDBJ whole genome shotgun (WGS) entry which is preliminary data.</text>
</comment>
<name>A0ABV7EUQ4_9GAMM</name>
<keyword evidence="5" id="KW-0175">Coiled coil</keyword>
<dbReference type="Proteomes" id="UP001595462">
    <property type="component" value="Unassembled WGS sequence"/>
</dbReference>
<dbReference type="SUPFAM" id="SSF46955">
    <property type="entry name" value="Putative DNA-binding domain"/>
    <property type="match status" value="1"/>
</dbReference>
<dbReference type="Pfam" id="PF00376">
    <property type="entry name" value="MerR"/>
    <property type="match status" value="1"/>
</dbReference>
<evidence type="ECO:0000256" key="2">
    <source>
        <dbReference type="ARBA" id="ARBA00023015"/>
    </source>
</evidence>
<gene>
    <name evidence="7" type="ORF">ACFOSU_15480</name>
</gene>
<feature type="coiled-coil region" evidence="5">
    <location>
        <begin position="70"/>
        <end position="100"/>
    </location>
</feature>
<dbReference type="PANTHER" id="PTHR30204">
    <property type="entry name" value="REDOX-CYCLING DRUG-SENSING TRANSCRIPTIONAL ACTIVATOR SOXR"/>
    <property type="match status" value="1"/>
</dbReference>
<proteinExistence type="predicted"/>
<dbReference type="EMBL" id="JBHRSS010000008">
    <property type="protein sequence ID" value="MFC3105282.1"/>
    <property type="molecule type" value="Genomic_DNA"/>
</dbReference>
<dbReference type="PRINTS" id="PR00040">
    <property type="entry name" value="HTHMERR"/>
</dbReference>
<feature type="domain" description="HTH merR-type" evidence="6">
    <location>
        <begin position="1"/>
        <end position="58"/>
    </location>
</feature>
<evidence type="ECO:0000256" key="5">
    <source>
        <dbReference type="SAM" id="Coils"/>
    </source>
</evidence>
<dbReference type="GO" id="GO:0003677">
    <property type="term" value="F:DNA binding"/>
    <property type="evidence" value="ECO:0007669"/>
    <property type="project" value="UniProtKB-KW"/>
</dbReference>
<keyword evidence="4" id="KW-0804">Transcription</keyword>
<dbReference type="PROSITE" id="PS50937">
    <property type="entry name" value="HTH_MERR_2"/>
    <property type="match status" value="1"/>
</dbReference>
<dbReference type="InterPro" id="IPR009061">
    <property type="entry name" value="DNA-bd_dom_put_sf"/>
</dbReference>
<evidence type="ECO:0000256" key="1">
    <source>
        <dbReference type="ARBA" id="ARBA00022491"/>
    </source>
</evidence>
<evidence type="ECO:0000313" key="8">
    <source>
        <dbReference type="Proteomes" id="UP001595462"/>
    </source>
</evidence>
<protein>
    <submittedName>
        <fullName evidence="7">MerR family DNA-binding protein</fullName>
    </submittedName>
</protein>
<dbReference type="InterPro" id="IPR047057">
    <property type="entry name" value="MerR_fam"/>
</dbReference>
<keyword evidence="8" id="KW-1185">Reference proteome</keyword>
<dbReference type="SMART" id="SM00422">
    <property type="entry name" value="HTH_MERR"/>
    <property type="match status" value="1"/>
</dbReference>
<reference evidence="8" key="1">
    <citation type="journal article" date="2019" name="Int. J. Syst. Evol. Microbiol.">
        <title>The Global Catalogue of Microorganisms (GCM) 10K type strain sequencing project: providing services to taxonomists for standard genome sequencing and annotation.</title>
        <authorList>
            <consortium name="The Broad Institute Genomics Platform"/>
            <consortium name="The Broad Institute Genome Sequencing Center for Infectious Disease"/>
            <person name="Wu L."/>
            <person name="Ma J."/>
        </authorList>
    </citation>
    <scope>NUCLEOTIDE SEQUENCE [LARGE SCALE GENOMIC DNA]</scope>
    <source>
        <strain evidence="8">KCTC 52640</strain>
    </source>
</reference>
<keyword evidence="1" id="KW-0678">Repressor</keyword>
<evidence type="ECO:0000313" key="7">
    <source>
        <dbReference type="EMBL" id="MFC3105282.1"/>
    </source>
</evidence>
<organism evidence="7 8">
    <name type="scientific">Salinisphaera aquimarina</name>
    <dbReference type="NCBI Taxonomy" id="2094031"/>
    <lineage>
        <taxon>Bacteria</taxon>
        <taxon>Pseudomonadati</taxon>
        <taxon>Pseudomonadota</taxon>
        <taxon>Gammaproteobacteria</taxon>
        <taxon>Salinisphaerales</taxon>
        <taxon>Salinisphaeraceae</taxon>
        <taxon>Salinisphaera</taxon>
    </lineage>
</organism>
<dbReference type="InterPro" id="IPR000551">
    <property type="entry name" value="MerR-type_HTH_dom"/>
</dbReference>
<evidence type="ECO:0000259" key="6">
    <source>
        <dbReference type="PROSITE" id="PS50937"/>
    </source>
</evidence>
<dbReference type="InterPro" id="IPR015358">
    <property type="entry name" value="Tscrpt_reg_MerR_DNA-bd"/>
</dbReference>